<dbReference type="GO" id="GO:0016020">
    <property type="term" value="C:membrane"/>
    <property type="evidence" value="ECO:0007669"/>
    <property type="project" value="UniProtKB-SubCell"/>
</dbReference>
<feature type="transmembrane region" description="Helical" evidence="5">
    <location>
        <begin position="134"/>
        <end position="152"/>
    </location>
</feature>
<accession>A0A5C6V151</accession>
<feature type="transmembrane region" description="Helical" evidence="5">
    <location>
        <begin position="76"/>
        <end position="97"/>
    </location>
</feature>
<dbReference type="EMBL" id="VORB01000007">
    <property type="protein sequence ID" value="TXC78361.1"/>
    <property type="molecule type" value="Genomic_DNA"/>
</dbReference>
<evidence type="ECO:0000259" key="6">
    <source>
        <dbReference type="Pfam" id="PF04932"/>
    </source>
</evidence>
<organism evidence="7 8">
    <name type="scientific">Luteibaculum oceani</name>
    <dbReference type="NCBI Taxonomy" id="1294296"/>
    <lineage>
        <taxon>Bacteria</taxon>
        <taxon>Pseudomonadati</taxon>
        <taxon>Bacteroidota</taxon>
        <taxon>Flavobacteriia</taxon>
        <taxon>Flavobacteriales</taxon>
        <taxon>Luteibaculaceae</taxon>
        <taxon>Luteibaculum</taxon>
    </lineage>
</organism>
<feature type="transmembrane region" description="Helical" evidence="5">
    <location>
        <begin position="393"/>
        <end position="414"/>
    </location>
</feature>
<keyword evidence="4 5" id="KW-0472">Membrane</keyword>
<dbReference type="InterPro" id="IPR051533">
    <property type="entry name" value="WaaL-like"/>
</dbReference>
<evidence type="ECO:0000256" key="1">
    <source>
        <dbReference type="ARBA" id="ARBA00004141"/>
    </source>
</evidence>
<feature type="transmembrane region" description="Helical" evidence="5">
    <location>
        <begin position="426"/>
        <end position="445"/>
    </location>
</feature>
<dbReference type="InterPro" id="IPR007016">
    <property type="entry name" value="O-antigen_ligase-rel_domated"/>
</dbReference>
<feature type="transmembrane region" description="Helical" evidence="5">
    <location>
        <begin position="276"/>
        <end position="292"/>
    </location>
</feature>
<evidence type="ECO:0000256" key="3">
    <source>
        <dbReference type="ARBA" id="ARBA00022989"/>
    </source>
</evidence>
<keyword evidence="8" id="KW-1185">Reference proteome</keyword>
<dbReference type="Pfam" id="PF04932">
    <property type="entry name" value="Wzy_C"/>
    <property type="match status" value="1"/>
</dbReference>
<comment type="subcellular location">
    <subcellularLocation>
        <location evidence="1">Membrane</location>
        <topology evidence="1">Multi-pass membrane protein</topology>
    </subcellularLocation>
</comment>
<evidence type="ECO:0000256" key="4">
    <source>
        <dbReference type="ARBA" id="ARBA00023136"/>
    </source>
</evidence>
<feature type="transmembrane region" description="Helical" evidence="5">
    <location>
        <begin position="164"/>
        <end position="185"/>
    </location>
</feature>
<dbReference type="OrthoDB" id="871774at2"/>
<evidence type="ECO:0000313" key="8">
    <source>
        <dbReference type="Proteomes" id="UP000321168"/>
    </source>
</evidence>
<dbReference type="RefSeq" id="WP_147014783.1">
    <property type="nucleotide sequence ID" value="NZ_VORB01000007.1"/>
</dbReference>
<comment type="caution">
    <text evidence="7">The sequence shown here is derived from an EMBL/GenBank/DDBJ whole genome shotgun (WGS) entry which is preliminary data.</text>
</comment>
<feature type="domain" description="O-antigen ligase-related" evidence="6">
    <location>
        <begin position="239"/>
        <end position="400"/>
    </location>
</feature>
<feature type="transmembrane region" description="Helical" evidence="5">
    <location>
        <begin position="109"/>
        <end position="128"/>
    </location>
</feature>
<gene>
    <name evidence="7" type="ORF">FRX97_08505</name>
</gene>
<evidence type="ECO:0000256" key="5">
    <source>
        <dbReference type="SAM" id="Phobius"/>
    </source>
</evidence>
<keyword evidence="3 5" id="KW-1133">Transmembrane helix</keyword>
<dbReference type="Proteomes" id="UP000321168">
    <property type="component" value="Unassembled WGS sequence"/>
</dbReference>
<sequence>MVKHIKENKAIWLTVAFLVVNVALLTQEVLWGWALPAVLAIALIAIYKYDWLIAFCVFATPLSFNFEELDLGGVGFFFPTEPIFFGLLILALMQTIVRSPVSASFAKHHVSLVILFGLFWMGVCTYASTMPIVSLKYFIARLWFVVVLFFLTGQIFKQHKKIEVFLWLYMGPLCLVVLHSIYNLSTDSFTDMAAHWASQPFFKDHTSYGAVLAMYIPAAIILALRPSRSILIKALKITVAVILFAGVIFSYTRAAWVSLVGALGVYVILKLKIKFSVVATGIVMVLGLYFIYQDQILESLEKNEKESSEELVDHVESISNISSDASNLERINRWNSALRMFYKKPIFGFGPGTYMFQYAPFQRADEKTIISTNFGEVGNAHSEYLGPLSEGGFMGMLSFVALLIVILRLGLNLYYRLDPGVTRDIVMALLLGLITYFIHGVLNNYLDTDKASVPFWTFIAALVAIDLWHSKNNKEEETAG</sequence>
<keyword evidence="2 5" id="KW-0812">Transmembrane</keyword>
<dbReference type="PANTHER" id="PTHR37422">
    <property type="entry name" value="TEICHURONIC ACID BIOSYNTHESIS PROTEIN TUAE"/>
    <property type="match status" value="1"/>
</dbReference>
<feature type="transmembrane region" description="Helical" evidence="5">
    <location>
        <begin position="205"/>
        <end position="223"/>
    </location>
</feature>
<feature type="transmembrane region" description="Helical" evidence="5">
    <location>
        <begin position="451"/>
        <end position="468"/>
    </location>
</feature>
<evidence type="ECO:0000256" key="2">
    <source>
        <dbReference type="ARBA" id="ARBA00022692"/>
    </source>
</evidence>
<evidence type="ECO:0000313" key="7">
    <source>
        <dbReference type="EMBL" id="TXC78361.1"/>
    </source>
</evidence>
<feature type="transmembrane region" description="Helical" evidence="5">
    <location>
        <begin position="254"/>
        <end position="269"/>
    </location>
</feature>
<feature type="transmembrane region" description="Helical" evidence="5">
    <location>
        <begin position="230"/>
        <end position="248"/>
    </location>
</feature>
<feature type="transmembrane region" description="Helical" evidence="5">
    <location>
        <begin position="38"/>
        <end position="64"/>
    </location>
</feature>
<name>A0A5C6V151_9FLAO</name>
<reference evidence="7 8" key="1">
    <citation type="submission" date="2019-08" db="EMBL/GenBank/DDBJ databases">
        <title>Genome of Luteibaculum oceani JCM 18817.</title>
        <authorList>
            <person name="Bowman J.P."/>
        </authorList>
    </citation>
    <scope>NUCLEOTIDE SEQUENCE [LARGE SCALE GENOMIC DNA]</scope>
    <source>
        <strain evidence="7 8">JCM 18817</strain>
    </source>
</reference>
<proteinExistence type="predicted"/>
<protein>
    <recommendedName>
        <fullName evidence="6">O-antigen ligase-related domain-containing protein</fullName>
    </recommendedName>
</protein>
<dbReference type="AlphaFoldDB" id="A0A5C6V151"/>
<feature type="transmembrane region" description="Helical" evidence="5">
    <location>
        <begin position="12"/>
        <end position="31"/>
    </location>
</feature>
<dbReference type="PANTHER" id="PTHR37422:SF13">
    <property type="entry name" value="LIPOPOLYSACCHARIDE BIOSYNTHESIS PROTEIN PA4999-RELATED"/>
    <property type="match status" value="1"/>
</dbReference>